<feature type="non-terminal residue" evidence="1">
    <location>
        <position position="1"/>
    </location>
</feature>
<sequence length="30" mass="3484">AVPTIQLNWLQPHEGNIVDFLFRARAFQMA</sequence>
<dbReference type="EMBL" id="UINC01006903">
    <property type="protein sequence ID" value="SVA30308.1"/>
    <property type="molecule type" value="Genomic_DNA"/>
</dbReference>
<proteinExistence type="predicted"/>
<dbReference type="AlphaFoldDB" id="A0A381URQ2"/>
<reference evidence="1" key="1">
    <citation type="submission" date="2018-05" db="EMBL/GenBank/DDBJ databases">
        <authorList>
            <person name="Lanie J.A."/>
            <person name="Ng W.-L."/>
            <person name="Kazmierczak K.M."/>
            <person name="Andrzejewski T.M."/>
            <person name="Davidsen T.M."/>
            <person name="Wayne K.J."/>
            <person name="Tettelin H."/>
            <person name="Glass J.I."/>
            <person name="Rusch D."/>
            <person name="Podicherti R."/>
            <person name="Tsui H.-C.T."/>
            <person name="Winkler M.E."/>
        </authorList>
    </citation>
    <scope>NUCLEOTIDE SEQUENCE</scope>
</reference>
<organism evidence="1">
    <name type="scientific">marine metagenome</name>
    <dbReference type="NCBI Taxonomy" id="408172"/>
    <lineage>
        <taxon>unclassified sequences</taxon>
        <taxon>metagenomes</taxon>
        <taxon>ecological metagenomes</taxon>
    </lineage>
</organism>
<gene>
    <name evidence="1" type="ORF">METZ01_LOCUS83162</name>
</gene>
<evidence type="ECO:0000313" key="1">
    <source>
        <dbReference type="EMBL" id="SVA30308.1"/>
    </source>
</evidence>
<name>A0A381URQ2_9ZZZZ</name>
<protein>
    <submittedName>
        <fullName evidence="1">Uncharacterized protein</fullName>
    </submittedName>
</protein>
<accession>A0A381URQ2</accession>